<reference evidence="2" key="1">
    <citation type="submission" date="2020-06" db="EMBL/GenBank/DDBJ databases">
        <title>WGS assembly of Ceratodon purpureus strain R40.</title>
        <authorList>
            <person name="Carey S.B."/>
            <person name="Jenkins J."/>
            <person name="Shu S."/>
            <person name="Lovell J.T."/>
            <person name="Sreedasyam A."/>
            <person name="Maumus F."/>
            <person name="Tiley G.P."/>
            <person name="Fernandez-Pozo N."/>
            <person name="Barry K."/>
            <person name="Chen C."/>
            <person name="Wang M."/>
            <person name="Lipzen A."/>
            <person name="Daum C."/>
            <person name="Saski C.A."/>
            <person name="Payton A.C."/>
            <person name="Mcbreen J.C."/>
            <person name="Conrad R.E."/>
            <person name="Kollar L.M."/>
            <person name="Olsson S."/>
            <person name="Huttunen S."/>
            <person name="Landis J.B."/>
            <person name="Wickett N.J."/>
            <person name="Johnson M.G."/>
            <person name="Rensing S.A."/>
            <person name="Grimwood J."/>
            <person name="Schmutz J."/>
            <person name="Mcdaniel S.F."/>
        </authorList>
    </citation>
    <scope>NUCLEOTIDE SEQUENCE</scope>
    <source>
        <strain evidence="2">R40</strain>
    </source>
</reference>
<proteinExistence type="predicted"/>
<dbReference type="PANTHER" id="PTHR31672:SF2">
    <property type="entry name" value="F-BOX DOMAIN-CONTAINING PROTEIN"/>
    <property type="match status" value="1"/>
</dbReference>
<comment type="caution">
    <text evidence="2">The sequence shown here is derived from an EMBL/GenBank/DDBJ whole genome shotgun (WGS) entry which is preliminary data.</text>
</comment>
<dbReference type="SUPFAM" id="SSF81383">
    <property type="entry name" value="F-box domain"/>
    <property type="match status" value="1"/>
</dbReference>
<evidence type="ECO:0000313" key="2">
    <source>
        <dbReference type="EMBL" id="KAG0567647.1"/>
    </source>
</evidence>
<evidence type="ECO:0000259" key="1">
    <source>
        <dbReference type="Pfam" id="PF00646"/>
    </source>
</evidence>
<accession>A0A8T0HAG1</accession>
<feature type="domain" description="F-box" evidence="1">
    <location>
        <begin position="8"/>
        <end position="48"/>
    </location>
</feature>
<keyword evidence="3" id="KW-1185">Reference proteome</keyword>
<gene>
    <name evidence="2" type="ORF">KC19_7G151200</name>
</gene>
<dbReference type="PANTHER" id="PTHR31672">
    <property type="entry name" value="BNACNNG10540D PROTEIN"/>
    <property type="match status" value="1"/>
</dbReference>
<dbReference type="EMBL" id="CM026428">
    <property type="protein sequence ID" value="KAG0567648.1"/>
    <property type="molecule type" value="Genomic_DNA"/>
</dbReference>
<dbReference type="InterPro" id="IPR036047">
    <property type="entry name" value="F-box-like_dom_sf"/>
</dbReference>
<dbReference type="AlphaFoldDB" id="A0A8T0HAG1"/>
<dbReference type="EMBL" id="CM026428">
    <property type="protein sequence ID" value="KAG0567646.1"/>
    <property type="molecule type" value="Genomic_DNA"/>
</dbReference>
<dbReference type="Pfam" id="PF00646">
    <property type="entry name" value="F-box"/>
    <property type="match status" value="1"/>
</dbReference>
<organism evidence="2 3">
    <name type="scientific">Ceratodon purpureus</name>
    <name type="common">Fire moss</name>
    <name type="synonym">Dicranum purpureum</name>
    <dbReference type="NCBI Taxonomy" id="3225"/>
    <lineage>
        <taxon>Eukaryota</taxon>
        <taxon>Viridiplantae</taxon>
        <taxon>Streptophyta</taxon>
        <taxon>Embryophyta</taxon>
        <taxon>Bryophyta</taxon>
        <taxon>Bryophytina</taxon>
        <taxon>Bryopsida</taxon>
        <taxon>Dicranidae</taxon>
        <taxon>Pseudoditrichales</taxon>
        <taxon>Ditrichaceae</taxon>
        <taxon>Ceratodon</taxon>
    </lineage>
</organism>
<evidence type="ECO:0000313" key="3">
    <source>
        <dbReference type="Proteomes" id="UP000822688"/>
    </source>
</evidence>
<dbReference type="EMBL" id="CM026428">
    <property type="protein sequence ID" value="KAG0567647.1"/>
    <property type="molecule type" value="Genomic_DNA"/>
</dbReference>
<dbReference type="CDD" id="cd09917">
    <property type="entry name" value="F-box_SF"/>
    <property type="match status" value="1"/>
</dbReference>
<name>A0A8T0HAG1_CERPU</name>
<dbReference type="Proteomes" id="UP000822688">
    <property type="component" value="Chromosome 7"/>
</dbReference>
<protein>
    <recommendedName>
        <fullName evidence="1">F-box domain-containing protein</fullName>
    </recommendedName>
</protein>
<dbReference type="InterPro" id="IPR001810">
    <property type="entry name" value="F-box_dom"/>
</dbReference>
<dbReference type="InterPro" id="IPR050796">
    <property type="entry name" value="SCF_F-box_component"/>
</dbReference>
<sequence length="358" mass="40560">MDMDKSIWGNLPVLILQRVVAFLPHVKLARFRCTNKHFKDWIYSSEFDELRGQLPVQNACLFLHTQSFFSITGSVEIPERLSQSFLTGDEEFWRTYIRGYKSKNPKLVAATGRFLFLRYLKTLAVFDLKTRTGVTLPEHQLFNGASSNALVFGGNQSTGAFHVAVLALGGMPFEPPLGIYDSVSNAWTAERFPYGLQADKIETAIVSGKLYILESKNNRWAPYNLMALTLTRSNGMEELPIEEILEDIPDHETEMVRPSLHATSSRLFMVACIKDKVLILEVNFATHQYVEVARVPERFHGMESIASTATDDCVLILVDRVKGFVYDLAPKKWRKVMMFPEFKGNGMVGKKLDIFMAA</sequence>